<dbReference type="Proteomes" id="UP001165405">
    <property type="component" value="Unassembled WGS sequence"/>
</dbReference>
<dbReference type="AlphaFoldDB" id="A0AA41QGE8"/>
<keyword evidence="2" id="KW-1185">Reference proteome</keyword>
<comment type="caution">
    <text evidence="1">The sequence shown here is derived from an EMBL/GenBank/DDBJ whole genome shotgun (WGS) entry which is preliminary data.</text>
</comment>
<protein>
    <submittedName>
        <fullName evidence="1">Uncharacterized protein</fullName>
    </submittedName>
</protein>
<reference evidence="1" key="1">
    <citation type="submission" date="2022-01" db="EMBL/GenBank/DDBJ databases">
        <title>Antribacter sp. nov., isolated from Guizhou of China.</title>
        <authorList>
            <person name="Chengliang C."/>
            <person name="Ya Z."/>
        </authorList>
    </citation>
    <scope>NUCLEOTIDE SEQUENCE</scope>
    <source>
        <strain evidence="1">KLBMP 9083</strain>
    </source>
</reference>
<name>A0AA41QGE8_9MICO</name>
<evidence type="ECO:0000313" key="2">
    <source>
        <dbReference type="Proteomes" id="UP001165405"/>
    </source>
</evidence>
<sequence>MTAPAPPPAELLREVRTLAEDLHPRLHPVSVRVRLAGTGPALASCEVWTGDGDALLAHRVDLPAAVGATMLDLERALVTAGYVYDLTPDGRPKYRYDANHGGLYTLDVTRPW</sequence>
<organism evidence="1 2">
    <name type="scientific">Antribacter soli</name>
    <dbReference type="NCBI Taxonomy" id="2910976"/>
    <lineage>
        <taxon>Bacteria</taxon>
        <taxon>Bacillati</taxon>
        <taxon>Actinomycetota</taxon>
        <taxon>Actinomycetes</taxon>
        <taxon>Micrococcales</taxon>
        <taxon>Promicromonosporaceae</taxon>
        <taxon>Antribacter</taxon>
    </lineage>
</organism>
<dbReference type="RefSeq" id="WP_236089519.1">
    <property type="nucleotide sequence ID" value="NZ_JAKGSG010000034.1"/>
</dbReference>
<accession>A0AA41QGE8</accession>
<gene>
    <name evidence="1" type="ORF">L1785_12085</name>
</gene>
<evidence type="ECO:0000313" key="1">
    <source>
        <dbReference type="EMBL" id="MCF4121722.1"/>
    </source>
</evidence>
<dbReference type="EMBL" id="JAKGSG010000034">
    <property type="protein sequence ID" value="MCF4121722.1"/>
    <property type="molecule type" value="Genomic_DNA"/>
</dbReference>
<proteinExistence type="predicted"/>